<accession>A0A7W9L482</accession>
<name>A0A7W9L482_9HYPH</name>
<protein>
    <submittedName>
        <fullName evidence="1">Uncharacterized protein</fullName>
    </submittedName>
</protein>
<gene>
    <name evidence="1" type="ORF">GGQ63_004412</name>
</gene>
<dbReference type="AlphaFoldDB" id="A0A7W9L482"/>
<evidence type="ECO:0000313" key="1">
    <source>
        <dbReference type="EMBL" id="MBB5755304.1"/>
    </source>
</evidence>
<dbReference type="EMBL" id="JACHOO010000022">
    <property type="protein sequence ID" value="MBB5755304.1"/>
    <property type="molecule type" value="Genomic_DNA"/>
</dbReference>
<proteinExistence type="predicted"/>
<dbReference type="Proteomes" id="UP000523821">
    <property type="component" value="Unassembled WGS sequence"/>
</dbReference>
<sequence>RRSADECGLGRQPRAELTGLAMTFDGKAFGREMVGIVKGYVDRRLAPLDDRLTDLEARLAEIDGKAAPKPRVRVPALRQGGEE</sequence>
<reference evidence="1 2" key="1">
    <citation type="submission" date="2020-08" db="EMBL/GenBank/DDBJ databases">
        <title>Genomic Encyclopedia of Type Strains, Phase IV (KMG-IV): sequencing the most valuable type-strain genomes for metagenomic binning, comparative biology and taxonomic classification.</title>
        <authorList>
            <person name="Goeker M."/>
        </authorList>
    </citation>
    <scope>NUCLEOTIDE SEQUENCE [LARGE SCALE GENOMIC DNA]</scope>
    <source>
        <strain evidence="1 2">DSM 16268</strain>
    </source>
</reference>
<evidence type="ECO:0000313" key="2">
    <source>
        <dbReference type="Proteomes" id="UP000523821"/>
    </source>
</evidence>
<comment type="caution">
    <text evidence="1">The sequence shown here is derived from an EMBL/GenBank/DDBJ whole genome shotgun (WGS) entry which is preliminary data.</text>
</comment>
<dbReference type="RefSeq" id="WP_246429933.1">
    <property type="nucleotide sequence ID" value="NZ_JACHOO010000022.1"/>
</dbReference>
<organism evidence="1 2">
    <name type="scientific">Prosthecomicrobium pneumaticum</name>
    <dbReference type="NCBI Taxonomy" id="81895"/>
    <lineage>
        <taxon>Bacteria</taxon>
        <taxon>Pseudomonadati</taxon>
        <taxon>Pseudomonadota</taxon>
        <taxon>Alphaproteobacteria</taxon>
        <taxon>Hyphomicrobiales</taxon>
        <taxon>Kaistiaceae</taxon>
        <taxon>Prosthecomicrobium</taxon>
    </lineage>
</organism>
<keyword evidence="2" id="KW-1185">Reference proteome</keyword>
<feature type="non-terminal residue" evidence="1">
    <location>
        <position position="1"/>
    </location>
</feature>